<dbReference type="Proteomes" id="UP000593571">
    <property type="component" value="Unassembled WGS sequence"/>
</dbReference>
<comment type="caution">
    <text evidence="1">The sequence shown here is derived from an EMBL/GenBank/DDBJ whole genome shotgun (WGS) entry which is preliminary data.</text>
</comment>
<dbReference type="EMBL" id="JACASE010000006">
    <property type="protein sequence ID" value="KAF6457123.1"/>
    <property type="molecule type" value="Genomic_DNA"/>
</dbReference>
<evidence type="ECO:0000313" key="1">
    <source>
        <dbReference type="EMBL" id="KAF6457123.1"/>
    </source>
</evidence>
<gene>
    <name evidence="1" type="ORF">HJG63_011681</name>
</gene>
<proteinExistence type="predicted"/>
<evidence type="ECO:0000313" key="2">
    <source>
        <dbReference type="Proteomes" id="UP000593571"/>
    </source>
</evidence>
<dbReference type="AlphaFoldDB" id="A0A7J8GAL7"/>
<organism evidence="1 2">
    <name type="scientific">Rousettus aegyptiacus</name>
    <name type="common">Egyptian fruit bat</name>
    <name type="synonym">Pteropus aegyptiacus</name>
    <dbReference type="NCBI Taxonomy" id="9407"/>
    <lineage>
        <taxon>Eukaryota</taxon>
        <taxon>Metazoa</taxon>
        <taxon>Chordata</taxon>
        <taxon>Craniata</taxon>
        <taxon>Vertebrata</taxon>
        <taxon>Euteleostomi</taxon>
        <taxon>Mammalia</taxon>
        <taxon>Eutheria</taxon>
        <taxon>Laurasiatheria</taxon>
        <taxon>Chiroptera</taxon>
        <taxon>Yinpterochiroptera</taxon>
        <taxon>Pteropodoidea</taxon>
        <taxon>Pteropodidae</taxon>
        <taxon>Rousettinae</taxon>
        <taxon>Rousettus</taxon>
    </lineage>
</organism>
<name>A0A7J8GAL7_ROUAE</name>
<reference evidence="1 2" key="1">
    <citation type="journal article" date="2020" name="Nature">
        <title>Six reference-quality genomes reveal evolution of bat adaptations.</title>
        <authorList>
            <person name="Jebb D."/>
            <person name="Huang Z."/>
            <person name="Pippel M."/>
            <person name="Hughes G.M."/>
            <person name="Lavrichenko K."/>
            <person name="Devanna P."/>
            <person name="Winkler S."/>
            <person name="Jermiin L.S."/>
            <person name="Skirmuntt E.C."/>
            <person name="Katzourakis A."/>
            <person name="Burkitt-Gray L."/>
            <person name="Ray D.A."/>
            <person name="Sullivan K.A.M."/>
            <person name="Roscito J.G."/>
            <person name="Kirilenko B.M."/>
            <person name="Davalos L.M."/>
            <person name="Corthals A.P."/>
            <person name="Power M.L."/>
            <person name="Jones G."/>
            <person name="Ransome R.D."/>
            <person name="Dechmann D.K.N."/>
            <person name="Locatelli A.G."/>
            <person name="Puechmaille S.J."/>
            <person name="Fedrigo O."/>
            <person name="Jarvis E.D."/>
            <person name="Hiller M."/>
            <person name="Vernes S.C."/>
            <person name="Myers E.W."/>
            <person name="Teeling E.C."/>
        </authorList>
    </citation>
    <scope>NUCLEOTIDE SEQUENCE [LARGE SCALE GENOMIC DNA]</scope>
    <source>
        <strain evidence="1">MRouAeg1</strain>
        <tissue evidence="1">Muscle</tissue>
    </source>
</reference>
<protein>
    <submittedName>
        <fullName evidence="1">Uncharacterized protein</fullName>
    </submittedName>
</protein>
<accession>A0A7J8GAL7</accession>
<keyword evidence="2" id="KW-1185">Reference proteome</keyword>
<sequence>MTAVHPSSYVSPHEATLLSIADRPLPSVPLPPPATPEPWPDTMPPILFKFNLIIEKPKEQGWSARNKDDRVRMIPVPFVRKLMRSPLQGKYLEKSKLEVKTGTRKSTNVSKTAEIYQEVTDKKESRRCLC</sequence>